<evidence type="ECO:0008006" key="9">
    <source>
        <dbReference type="Google" id="ProtNLM"/>
    </source>
</evidence>
<evidence type="ECO:0000256" key="4">
    <source>
        <dbReference type="ARBA" id="ARBA00022824"/>
    </source>
</evidence>
<dbReference type="Proteomes" id="UP000465266">
    <property type="component" value="Unassembled WGS sequence"/>
</dbReference>
<comment type="subcellular location">
    <subcellularLocation>
        <location evidence="2">Endoplasmic reticulum</location>
    </subcellularLocation>
    <subcellularLocation>
        <location evidence="3">Membrane</location>
    </subcellularLocation>
    <subcellularLocation>
        <location evidence="1">Mitochondrion</location>
    </subcellularLocation>
</comment>
<evidence type="ECO:0000313" key="8">
    <source>
        <dbReference type="Proteomes" id="UP000465266"/>
    </source>
</evidence>
<keyword evidence="5" id="KW-0496">Mitochondrion</keyword>
<evidence type="ECO:0000256" key="6">
    <source>
        <dbReference type="ARBA" id="ARBA00023136"/>
    </source>
</evidence>
<dbReference type="PANTHER" id="PTHR48182:SF2">
    <property type="entry name" value="PROTEIN SERAC1"/>
    <property type="match status" value="1"/>
</dbReference>
<dbReference type="InterPro" id="IPR052374">
    <property type="entry name" value="SERAC1"/>
</dbReference>
<evidence type="ECO:0000256" key="5">
    <source>
        <dbReference type="ARBA" id="ARBA00023128"/>
    </source>
</evidence>
<dbReference type="SUPFAM" id="SSF53474">
    <property type="entry name" value="alpha/beta-Hydrolases"/>
    <property type="match status" value="1"/>
</dbReference>
<name>A0ABQ1BCS1_9EURO</name>
<keyword evidence="8" id="KW-1185">Reference proteome</keyword>
<dbReference type="InterPro" id="IPR029058">
    <property type="entry name" value="AB_hydrolase_fold"/>
</dbReference>
<dbReference type="EMBL" id="BLKG01000192">
    <property type="protein sequence ID" value="GFF98651.1"/>
    <property type="molecule type" value="Genomic_DNA"/>
</dbReference>
<evidence type="ECO:0000256" key="1">
    <source>
        <dbReference type="ARBA" id="ARBA00004173"/>
    </source>
</evidence>
<evidence type="ECO:0000256" key="2">
    <source>
        <dbReference type="ARBA" id="ARBA00004240"/>
    </source>
</evidence>
<evidence type="ECO:0000313" key="7">
    <source>
        <dbReference type="EMBL" id="GFF98651.1"/>
    </source>
</evidence>
<protein>
    <recommendedName>
        <fullName evidence="9">Protein SERAC1</fullName>
    </recommendedName>
</protein>
<proteinExistence type="predicted"/>
<accession>A0ABQ1BCS1</accession>
<reference evidence="7 8" key="1">
    <citation type="submission" date="2020-01" db="EMBL/GenBank/DDBJ databases">
        <title>Draft genome sequence of Aspergillus udagawae IFM 53868.</title>
        <authorList>
            <person name="Takahashi H."/>
            <person name="Yaguchi T."/>
        </authorList>
    </citation>
    <scope>NUCLEOTIDE SEQUENCE [LARGE SCALE GENOMIC DNA]</scope>
    <source>
        <strain evidence="7 8">IFM 53868</strain>
    </source>
</reference>
<dbReference type="PANTHER" id="PTHR48182">
    <property type="entry name" value="PROTEIN SERAC1"/>
    <property type="match status" value="1"/>
</dbReference>
<gene>
    <name evidence="7" type="ORF">IFM53868_09897</name>
</gene>
<keyword evidence="4" id="KW-0256">Endoplasmic reticulum</keyword>
<keyword evidence="6" id="KW-0472">Membrane</keyword>
<comment type="caution">
    <text evidence="7">The sequence shown here is derived from an EMBL/GenBank/DDBJ whole genome shotgun (WGS) entry which is preliminary data.</text>
</comment>
<organism evidence="7 8">
    <name type="scientific">Aspergillus udagawae</name>
    <dbReference type="NCBI Taxonomy" id="91492"/>
    <lineage>
        <taxon>Eukaryota</taxon>
        <taxon>Fungi</taxon>
        <taxon>Dikarya</taxon>
        <taxon>Ascomycota</taxon>
        <taxon>Pezizomycotina</taxon>
        <taxon>Eurotiomycetes</taxon>
        <taxon>Eurotiomycetidae</taxon>
        <taxon>Eurotiales</taxon>
        <taxon>Aspergillaceae</taxon>
        <taxon>Aspergillus</taxon>
        <taxon>Aspergillus subgen. Fumigati</taxon>
    </lineage>
</organism>
<sequence>MSLRQIYPNKDPSGMTTIDIIAVHGFDSFDTSGSCSASSWCEPSGQPGDWLVEFIRTHNLEARLLLYEYKSNITLRTDAGSLSRQADCLLLQISNERSTTDPHTPLIFLCHGLGGILVKQALVNASQNDHYRGIKTATRGLAFFGTPHQVPLQRSPSIIEKTLSFVSLAKPIQSPYDLELLSVQGFRDQIEDYRFISFYGDSDDVSVALQLI</sequence>
<evidence type="ECO:0000256" key="3">
    <source>
        <dbReference type="ARBA" id="ARBA00004370"/>
    </source>
</evidence>